<dbReference type="RefSeq" id="WP_170085509.1">
    <property type="nucleotide sequence ID" value="NZ_CP047971.1"/>
</dbReference>
<evidence type="ECO:0000313" key="1">
    <source>
        <dbReference type="EMBL" id="CAB3392905.1"/>
    </source>
</evidence>
<dbReference type="EMBL" id="LR792683">
    <property type="protein sequence ID" value="CAB3392905.1"/>
    <property type="molecule type" value="Genomic_DNA"/>
</dbReference>
<reference evidence="1 2" key="1">
    <citation type="submission" date="2020-04" db="EMBL/GenBank/DDBJ databases">
        <authorList>
            <person name="Hogendoorn C."/>
        </authorList>
    </citation>
    <scope>NUCLEOTIDE SEQUENCE [LARGE SCALE GENOMIC DNA]</scope>
    <source>
        <strain evidence="1">COOX1</strain>
    </source>
</reference>
<dbReference type="Proteomes" id="UP000502196">
    <property type="component" value="Chromosome"/>
</dbReference>
<proteinExistence type="predicted"/>
<name>A0A6F9E581_9BACL</name>
<sequence>MVPVGVRERWMGPPDGMETRPVFRLFYDEGAGLGAALTAALDVGRFPEDLPWDEAAVRDLLQTLCPGSGIFSLRGRRGVAYWCGLGPDAPVIVRAWRQFLAFSPRPQDSVVFLPVSVPRTRGWRRAERAWRERAEVDRAAKEAVGHVELWHQARLSVWPG</sequence>
<protein>
    <submittedName>
        <fullName evidence="1">Uncharacterized protein</fullName>
    </submittedName>
</protein>
<evidence type="ECO:0000313" key="2">
    <source>
        <dbReference type="Proteomes" id="UP000502196"/>
    </source>
</evidence>
<accession>A0A6F9E581</accession>
<gene>
    <name evidence="1" type="ORF">COOX1_1644</name>
</gene>
<organism evidence="1 2">
    <name type="scientific">Kyrpidia spormannii</name>
    <dbReference type="NCBI Taxonomy" id="2055160"/>
    <lineage>
        <taxon>Bacteria</taxon>
        <taxon>Bacillati</taxon>
        <taxon>Bacillota</taxon>
        <taxon>Bacilli</taxon>
        <taxon>Bacillales</taxon>
        <taxon>Alicyclobacillaceae</taxon>
        <taxon>Kyrpidia</taxon>
    </lineage>
</organism>
<dbReference type="AlphaFoldDB" id="A0A6F9E581"/>